<accession>A0A085M3G0</accession>
<protein>
    <submittedName>
        <fullName evidence="1">Uncharacterized protein</fullName>
    </submittedName>
</protein>
<reference evidence="1 2" key="1">
    <citation type="journal article" date="2014" name="Nat. Genet.">
        <title>Genome and transcriptome of the porcine whipworm Trichuris suis.</title>
        <authorList>
            <person name="Jex A.R."/>
            <person name="Nejsum P."/>
            <person name="Schwarz E.M."/>
            <person name="Hu L."/>
            <person name="Young N.D."/>
            <person name="Hall R.S."/>
            <person name="Korhonen P.K."/>
            <person name="Liao S."/>
            <person name="Thamsborg S."/>
            <person name="Xia J."/>
            <person name="Xu P."/>
            <person name="Wang S."/>
            <person name="Scheerlinck J.P."/>
            <person name="Hofmann A."/>
            <person name="Sternberg P.W."/>
            <person name="Wang J."/>
            <person name="Gasser R.B."/>
        </authorList>
    </citation>
    <scope>NUCLEOTIDE SEQUENCE [LARGE SCALE GENOMIC DNA]</scope>
    <source>
        <strain evidence="1">DCEP-RM93M</strain>
    </source>
</reference>
<evidence type="ECO:0000313" key="1">
    <source>
        <dbReference type="EMBL" id="KFD51756.1"/>
    </source>
</evidence>
<dbReference type="EMBL" id="KL363236">
    <property type="protein sequence ID" value="KFD51756.1"/>
    <property type="molecule type" value="Genomic_DNA"/>
</dbReference>
<organism evidence="1 2">
    <name type="scientific">Trichuris suis</name>
    <name type="common">pig whipworm</name>
    <dbReference type="NCBI Taxonomy" id="68888"/>
    <lineage>
        <taxon>Eukaryota</taxon>
        <taxon>Metazoa</taxon>
        <taxon>Ecdysozoa</taxon>
        <taxon>Nematoda</taxon>
        <taxon>Enoplea</taxon>
        <taxon>Dorylaimia</taxon>
        <taxon>Trichinellida</taxon>
        <taxon>Trichuridae</taxon>
        <taxon>Trichuris</taxon>
    </lineage>
</organism>
<name>A0A085M3G0_9BILA</name>
<feature type="non-terminal residue" evidence="1">
    <location>
        <position position="1"/>
    </location>
</feature>
<proteinExistence type="predicted"/>
<sequence length="144" mass="16404">QTLNRSQYFCLDSRKDRTTLPACLLVSAEENGRHFYLNEHAFRRLRWTTLGSDQNLRHSSSKIWIKWIGCAQMNDVICAPLTEPSVQPPVRKASYTANNKTDTLALASLRVKELSNFAHLIKNAVVTVRILPFNFQNLQSVDDG</sequence>
<dbReference type="AlphaFoldDB" id="A0A085M3G0"/>
<gene>
    <name evidence="1" type="ORF">M513_07453</name>
</gene>
<evidence type="ECO:0000313" key="2">
    <source>
        <dbReference type="Proteomes" id="UP000030764"/>
    </source>
</evidence>
<dbReference type="Proteomes" id="UP000030764">
    <property type="component" value="Unassembled WGS sequence"/>
</dbReference>
<keyword evidence="2" id="KW-1185">Reference proteome</keyword>